<dbReference type="EMBL" id="QQAH01000001">
    <property type="protein sequence ID" value="RDD83177.1"/>
    <property type="molecule type" value="Genomic_DNA"/>
</dbReference>
<dbReference type="PROSITE" id="PS51257">
    <property type="entry name" value="PROKAR_LIPOPROTEIN"/>
    <property type="match status" value="1"/>
</dbReference>
<keyword evidence="1" id="KW-0732">Signal</keyword>
<proteinExistence type="predicted"/>
<organism evidence="2 3">
    <name type="scientific">Dyella tabacisoli</name>
    <dbReference type="NCBI Taxonomy" id="2282381"/>
    <lineage>
        <taxon>Bacteria</taxon>
        <taxon>Pseudomonadati</taxon>
        <taxon>Pseudomonadota</taxon>
        <taxon>Gammaproteobacteria</taxon>
        <taxon>Lysobacterales</taxon>
        <taxon>Rhodanobacteraceae</taxon>
        <taxon>Dyella</taxon>
    </lineage>
</organism>
<dbReference type="RefSeq" id="WP_114843568.1">
    <property type="nucleotide sequence ID" value="NZ_JBHSPE010000001.1"/>
</dbReference>
<evidence type="ECO:0000313" key="2">
    <source>
        <dbReference type="EMBL" id="RDD83177.1"/>
    </source>
</evidence>
<comment type="caution">
    <text evidence="2">The sequence shown here is derived from an EMBL/GenBank/DDBJ whole genome shotgun (WGS) entry which is preliminary data.</text>
</comment>
<protein>
    <recommendedName>
        <fullName evidence="4">Lipoprotein</fullName>
    </recommendedName>
</protein>
<accession>A0A369URS4</accession>
<evidence type="ECO:0008006" key="4">
    <source>
        <dbReference type="Google" id="ProtNLM"/>
    </source>
</evidence>
<gene>
    <name evidence="2" type="ORF">DVJ77_00795</name>
</gene>
<dbReference type="OrthoDB" id="176190at2"/>
<reference evidence="2 3" key="1">
    <citation type="submission" date="2018-07" db="EMBL/GenBank/DDBJ databases">
        <title>Dyella tabacisoli L4-6T, whole genome shotgun sequence.</title>
        <authorList>
            <person name="Zhou X.-K."/>
            <person name="Li W.-J."/>
            <person name="Duan Y.-Q."/>
        </authorList>
    </citation>
    <scope>NUCLEOTIDE SEQUENCE [LARGE SCALE GENOMIC DNA]</scope>
    <source>
        <strain evidence="2 3">L4-6</strain>
    </source>
</reference>
<name>A0A369URS4_9GAMM</name>
<dbReference type="Proteomes" id="UP000253782">
    <property type="component" value="Unassembled WGS sequence"/>
</dbReference>
<evidence type="ECO:0000313" key="3">
    <source>
        <dbReference type="Proteomes" id="UP000253782"/>
    </source>
</evidence>
<feature type="signal peptide" evidence="1">
    <location>
        <begin position="1"/>
        <end position="26"/>
    </location>
</feature>
<evidence type="ECO:0000256" key="1">
    <source>
        <dbReference type="SAM" id="SignalP"/>
    </source>
</evidence>
<keyword evidence="3" id="KW-1185">Reference proteome</keyword>
<feature type="chain" id="PRO_5016835559" description="Lipoprotein" evidence="1">
    <location>
        <begin position="27"/>
        <end position="202"/>
    </location>
</feature>
<dbReference type="AlphaFoldDB" id="A0A369URS4"/>
<sequence length="202" mass="20302">MGIYTLKMFGLLAASVLIVACSYDDANDSTHSMSAKSQGAATASGALAVVLPWESTTVTEFSGDPSTIALAGKCSLEGINGAAPTTPLVSTRSGLIPTGAVVKSGGNAVFNGWMGDANGQVPTRALLVLQGPVASYAVKIVGGGARPDVAKVIGSDGLKTSGYVLKTTLSGVTPGDYRLWLVYGGPSAASACRVYSTLRVAA</sequence>